<evidence type="ECO:0000313" key="8">
    <source>
        <dbReference type="Proteomes" id="UP000027442"/>
    </source>
</evidence>
<dbReference type="InterPro" id="IPR027417">
    <property type="entry name" value="P-loop_NTPase"/>
</dbReference>
<dbReference type="eggNOG" id="COG1061">
    <property type="taxonomic scope" value="Bacteria"/>
</dbReference>
<dbReference type="GO" id="GO:0016787">
    <property type="term" value="F:hydrolase activity"/>
    <property type="evidence" value="ECO:0007669"/>
    <property type="project" value="UniProtKB-KW"/>
</dbReference>
<dbReference type="InterPro" id="IPR006935">
    <property type="entry name" value="Helicase/UvrB_N"/>
</dbReference>
<keyword evidence="4" id="KW-0067">ATP-binding</keyword>
<dbReference type="SUPFAM" id="SSF52540">
    <property type="entry name" value="P-loop containing nucleoside triphosphate hydrolases"/>
    <property type="match status" value="2"/>
</dbReference>
<dbReference type="SMART" id="SM00487">
    <property type="entry name" value="DEXDc"/>
    <property type="match status" value="1"/>
</dbReference>
<name>A0A069QKC4_HOYLO</name>
<dbReference type="Gene3D" id="3.40.50.300">
    <property type="entry name" value="P-loop containing nucleotide triphosphate hydrolases"/>
    <property type="match status" value="2"/>
</dbReference>
<evidence type="ECO:0000313" key="7">
    <source>
        <dbReference type="EMBL" id="KDR53112.1"/>
    </source>
</evidence>
<proteinExistence type="predicted"/>
<dbReference type="InterPro" id="IPR050615">
    <property type="entry name" value="ATP-dep_DNA_Helicase"/>
</dbReference>
<feature type="domain" description="Helicase C-terminal" evidence="6">
    <location>
        <begin position="568"/>
        <end position="727"/>
    </location>
</feature>
<dbReference type="RefSeq" id="WP_018968356.1">
    <property type="nucleotide sequence ID" value="NZ_KB899226.1"/>
</dbReference>
<dbReference type="AlphaFoldDB" id="A0A069QKC4"/>
<dbReference type="GeneID" id="85012011"/>
<dbReference type="HOGENOM" id="CLU_024175_0_0_10"/>
<evidence type="ECO:0000256" key="4">
    <source>
        <dbReference type="ARBA" id="ARBA00022840"/>
    </source>
</evidence>
<evidence type="ECO:0000259" key="6">
    <source>
        <dbReference type="PROSITE" id="PS51194"/>
    </source>
</evidence>
<dbReference type="PANTHER" id="PTHR11274">
    <property type="entry name" value="RAD25/XP-B DNA REPAIR HELICASE"/>
    <property type="match status" value="1"/>
</dbReference>
<comment type="caution">
    <text evidence="7">The sequence shown here is derived from an EMBL/GenBank/DDBJ whole genome shotgun (WGS) entry which is preliminary data.</text>
</comment>
<dbReference type="Pfam" id="PF00271">
    <property type="entry name" value="Helicase_C"/>
    <property type="match status" value="1"/>
</dbReference>
<dbReference type="PATRIC" id="fig|1122985.7.peg.821"/>
<dbReference type="InterPro" id="IPR014001">
    <property type="entry name" value="Helicase_ATP-bd"/>
</dbReference>
<evidence type="ECO:0000256" key="2">
    <source>
        <dbReference type="ARBA" id="ARBA00022801"/>
    </source>
</evidence>
<dbReference type="GO" id="GO:0003677">
    <property type="term" value="F:DNA binding"/>
    <property type="evidence" value="ECO:0007669"/>
    <property type="project" value="InterPro"/>
</dbReference>
<dbReference type="GO" id="GO:0005524">
    <property type="term" value="F:ATP binding"/>
    <property type="evidence" value="ECO:0007669"/>
    <property type="project" value="UniProtKB-KW"/>
</dbReference>
<evidence type="ECO:0000256" key="1">
    <source>
        <dbReference type="ARBA" id="ARBA00022741"/>
    </source>
</evidence>
<dbReference type="Proteomes" id="UP000027442">
    <property type="component" value="Unassembled WGS sequence"/>
</dbReference>
<feature type="domain" description="Helicase ATP-binding" evidence="5">
    <location>
        <begin position="300"/>
        <end position="473"/>
    </location>
</feature>
<evidence type="ECO:0000259" key="5">
    <source>
        <dbReference type="PROSITE" id="PS51192"/>
    </source>
</evidence>
<organism evidence="7 8">
    <name type="scientific">Hoylesella loescheii DSM 19665 = JCM 12249 = ATCC 15930</name>
    <dbReference type="NCBI Taxonomy" id="1122985"/>
    <lineage>
        <taxon>Bacteria</taxon>
        <taxon>Pseudomonadati</taxon>
        <taxon>Bacteroidota</taxon>
        <taxon>Bacteroidia</taxon>
        <taxon>Bacteroidales</taxon>
        <taxon>Prevotellaceae</taxon>
        <taxon>Hoylesella</taxon>
    </lineage>
</organism>
<dbReference type="Pfam" id="PF04851">
    <property type="entry name" value="ResIII"/>
    <property type="match status" value="1"/>
</dbReference>
<protein>
    <submittedName>
        <fullName evidence="7">Helicase protein</fullName>
    </submittedName>
</protein>
<dbReference type="GO" id="GO:0004386">
    <property type="term" value="F:helicase activity"/>
    <property type="evidence" value="ECO:0007669"/>
    <property type="project" value="UniProtKB-KW"/>
</dbReference>
<gene>
    <name evidence="7" type="ORF">HMPREF1991_00793</name>
</gene>
<reference evidence="7 8" key="1">
    <citation type="submission" date="2013-08" db="EMBL/GenBank/DDBJ databases">
        <authorList>
            <person name="Weinstock G."/>
            <person name="Sodergren E."/>
            <person name="Wylie T."/>
            <person name="Fulton L."/>
            <person name="Fulton R."/>
            <person name="Fronick C."/>
            <person name="O'Laughlin M."/>
            <person name="Godfrey J."/>
            <person name="Miner T."/>
            <person name="Herter B."/>
            <person name="Appelbaum E."/>
            <person name="Cordes M."/>
            <person name="Lek S."/>
            <person name="Wollam A."/>
            <person name="Pepin K.H."/>
            <person name="Palsikar V.B."/>
            <person name="Mitreva M."/>
            <person name="Wilson R.K."/>
        </authorList>
    </citation>
    <scope>NUCLEOTIDE SEQUENCE [LARGE SCALE GENOMIC DNA]</scope>
    <source>
        <strain evidence="7 8">ATCC 15930</strain>
    </source>
</reference>
<dbReference type="PANTHER" id="PTHR11274:SF0">
    <property type="entry name" value="GENERAL TRANSCRIPTION AND DNA REPAIR FACTOR IIH HELICASE SUBUNIT XPB"/>
    <property type="match status" value="1"/>
</dbReference>
<sequence>MLKEVIFPAHRHFKSRTEWEPIGFFSDCLCNATRFDLMLGFFSSSAINILADGFASFLYNGGRMNLIVNDILTEQDKNAIASGELDLYIPFFDITDIEKLKNILSERDTHFFECLAWLIRNNRLDIRIIAPKDGIGISHTKTGIFSDGVNKVCFDGSCNFSRSALIDNIESLTAFCDWDGNPASATINKINGEFELVFTGKDENVVFVPTDRVKTHIAESFKNKELKDLLEDEYKFIQQDIADKLLPKSVTKALEKAKNKVEFEIERIKKQGETIESIDFGKPSFPYESGPREYQKQAFENWKHNKQKGLFVMATGTGKTITSLNCLLEIYNKLGYYKAIILVPTITLVEQWESECKKFNFRTIIKVCSKYNNWKSAVANLRLLEMTNASNDLSYIIISTYASFVRSNVFMELNQFPKNKLLFIADEAHNMGGGLMAQRLSDIKYLRRIGLSATPERQFDDTSNRKLMDFFGCANNYTFEYSMAEAIQKGALCRYYYYPHIVRLTENEMADYVELSKKIVKIMGFHDEESLKRLKMLLLKRKRIIHKAANKLSAFQQIVQQRMEEKNSLKYTLVYVPEGNKPDNFEADIFDQSDTIDSDPETEHLIDVFTRIVRDMNSHIIVRQFTSESTDRDAMLKGFTDGNIDVLTSMKCLDEGVDVPRSELAIFCASTGNPRQFIQRRGRVLRTHKDKRFAIIHDLIVIPDNVFDEECYALEKSLVQSELRRVRDFALLSENLNDTDNELQEVLNHYNLSIFN</sequence>
<dbReference type="SMART" id="SM00490">
    <property type="entry name" value="HELICc"/>
    <property type="match status" value="1"/>
</dbReference>
<dbReference type="Gene3D" id="3.30.870.10">
    <property type="entry name" value="Endonuclease Chain A"/>
    <property type="match status" value="1"/>
</dbReference>
<dbReference type="InterPro" id="IPR001650">
    <property type="entry name" value="Helicase_C-like"/>
</dbReference>
<dbReference type="CDD" id="cd17926">
    <property type="entry name" value="DEXHc_RE"/>
    <property type="match status" value="1"/>
</dbReference>
<dbReference type="PROSITE" id="PS51194">
    <property type="entry name" value="HELICASE_CTER"/>
    <property type="match status" value="1"/>
</dbReference>
<keyword evidence="1" id="KW-0547">Nucleotide-binding</keyword>
<dbReference type="PROSITE" id="PS51192">
    <property type="entry name" value="HELICASE_ATP_BIND_1"/>
    <property type="match status" value="1"/>
</dbReference>
<evidence type="ECO:0000256" key="3">
    <source>
        <dbReference type="ARBA" id="ARBA00022806"/>
    </source>
</evidence>
<dbReference type="EMBL" id="JNGW01000029">
    <property type="protein sequence ID" value="KDR53112.1"/>
    <property type="molecule type" value="Genomic_DNA"/>
</dbReference>
<keyword evidence="3 7" id="KW-0347">Helicase</keyword>
<accession>A0A069QKC4</accession>
<keyword evidence="8" id="KW-1185">Reference proteome</keyword>
<keyword evidence="2" id="KW-0378">Hydrolase</keyword>